<feature type="domain" description="AprE-like beta-barrel" evidence="11">
    <location>
        <begin position="366"/>
        <end position="454"/>
    </location>
</feature>
<keyword evidence="8 9" id="KW-0472">Membrane</keyword>
<dbReference type="PANTHER" id="PTHR30386:SF27">
    <property type="entry name" value="MEMBRANE FUSION PROTEIN (MFP) FAMILY PROTEIN"/>
    <property type="match status" value="1"/>
</dbReference>
<gene>
    <name evidence="12" type="ORF">C5N92_07560</name>
</gene>
<dbReference type="PANTHER" id="PTHR30386">
    <property type="entry name" value="MEMBRANE FUSION SUBUNIT OF EMRAB-TOLC MULTIDRUG EFFLUX PUMP"/>
    <property type="match status" value="1"/>
</dbReference>
<feature type="transmembrane region" description="Helical" evidence="9">
    <location>
        <begin position="59"/>
        <end position="77"/>
    </location>
</feature>
<dbReference type="PROSITE" id="PS00543">
    <property type="entry name" value="HLYD_FAMILY"/>
    <property type="match status" value="1"/>
</dbReference>
<protein>
    <recommendedName>
        <fullName evidence="9">Membrane fusion protein (MFP) family protein</fullName>
    </recommendedName>
</protein>
<dbReference type="Proteomes" id="UP000248689">
    <property type="component" value="Unassembled WGS sequence"/>
</dbReference>
<reference evidence="13" key="1">
    <citation type="submission" date="2018-02" db="EMBL/GenBank/DDBJ databases">
        <title>Glaesserella australis sp. nov., isolated from the lungs of pigs.</title>
        <authorList>
            <person name="Turni C."/>
            <person name="Christensen H."/>
        </authorList>
    </citation>
    <scope>NUCLEOTIDE SEQUENCE [LARGE SCALE GENOMIC DNA]</scope>
    <source>
        <strain evidence="13">HS4635</strain>
    </source>
</reference>
<evidence type="ECO:0000259" key="11">
    <source>
        <dbReference type="Pfam" id="PF26002"/>
    </source>
</evidence>
<evidence type="ECO:0000256" key="1">
    <source>
        <dbReference type="ARBA" id="ARBA00004377"/>
    </source>
</evidence>
<evidence type="ECO:0000256" key="3">
    <source>
        <dbReference type="ARBA" id="ARBA00022448"/>
    </source>
</evidence>
<keyword evidence="7 9" id="KW-1133">Transmembrane helix</keyword>
<dbReference type="InterPro" id="IPR059040">
    <property type="entry name" value="HH_CyaD-like"/>
</dbReference>
<proteinExistence type="inferred from homology"/>
<dbReference type="InterPro" id="IPR058982">
    <property type="entry name" value="Beta-barrel_AprE"/>
</dbReference>
<evidence type="ECO:0000259" key="10">
    <source>
        <dbReference type="Pfam" id="PF25988"/>
    </source>
</evidence>
<evidence type="ECO:0000256" key="6">
    <source>
        <dbReference type="ARBA" id="ARBA00022692"/>
    </source>
</evidence>
<feature type="domain" description="CyaD-like alpha-helical hairpin" evidence="10">
    <location>
        <begin position="132"/>
        <end position="267"/>
    </location>
</feature>
<evidence type="ECO:0000256" key="7">
    <source>
        <dbReference type="ARBA" id="ARBA00022989"/>
    </source>
</evidence>
<dbReference type="OrthoDB" id="9775513at2"/>
<keyword evidence="3 9" id="KW-0813">Transport</keyword>
<evidence type="ECO:0000313" key="12">
    <source>
        <dbReference type="EMBL" id="RAL18559.1"/>
    </source>
</evidence>
<evidence type="ECO:0000313" key="13">
    <source>
        <dbReference type="Proteomes" id="UP000248689"/>
    </source>
</evidence>
<evidence type="ECO:0000256" key="4">
    <source>
        <dbReference type="ARBA" id="ARBA00022475"/>
    </source>
</evidence>
<evidence type="ECO:0000256" key="2">
    <source>
        <dbReference type="ARBA" id="ARBA00009477"/>
    </source>
</evidence>
<dbReference type="EMBL" id="PTPX01000014">
    <property type="protein sequence ID" value="RAL18559.1"/>
    <property type="molecule type" value="Genomic_DNA"/>
</dbReference>
<keyword evidence="6 9" id="KW-0812">Transmembrane</keyword>
<keyword evidence="13" id="KW-1185">Reference proteome</keyword>
<comment type="subcellular location">
    <subcellularLocation>
        <location evidence="1 9">Cell inner membrane</location>
        <topology evidence="1 9">Single-pass membrane protein</topology>
    </subcellularLocation>
</comment>
<keyword evidence="5 9" id="KW-0997">Cell inner membrane</keyword>
<dbReference type="PRINTS" id="PR01490">
    <property type="entry name" value="RTXTOXIND"/>
</dbReference>
<dbReference type="Gene3D" id="2.40.30.170">
    <property type="match status" value="1"/>
</dbReference>
<organism evidence="12 13">
    <name type="scientific">Glaesserella australis</name>
    <dbReference type="NCBI Taxonomy" id="2094024"/>
    <lineage>
        <taxon>Bacteria</taxon>
        <taxon>Pseudomonadati</taxon>
        <taxon>Pseudomonadota</taxon>
        <taxon>Gammaproteobacteria</taxon>
        <taxon>Pasteurellales</taxon>
        <taxon>Pasteurellaceae</taxon>
        <taxon>Glaesserella</taxon>
    </lineage>
</organism>
<comment type="caution">
    <text evidence="12">The sequence shown here is derived from an EMBL/GenBank/DDBJ whole genome shotgun (WGS) entry which is preliminary data.</text>
</comment>
<dbReference type="InterPro" id="IPR010129">
    <property type="entry name" value="T1SS_HlyD"/>
</dbReference>
<dbReference type="Pfam" id="PF26002">
    <property type="entry name" value="Beta-barrel_AprE"/>
    <property type="match status" value="1"/>
</dbReference>
<evidence type="ECO:0000256" key="5">
    <source>
        <dbReference type="ARBA" id="ARBA00022519"/>
    </source>
</evidence>
<evidence type="ECO:0000256" key="9">
    <source>
        <dbReference type="RuleBase" id="RU365093"/>
    </source>
</evidence>
<dbReference type="InterPro" id="IPR006144">
    <property type="entry name" value="Secretion_HlyD_CS"/>
</dbReference>
<dbReference type="GO" id="GO:0009306">
    <property type="term" value="P:protein secretion"/>
    <property type="evidence" value="ECO:0007669"/>
    <property type="project" value="InterPro"/>
</dbReference>
<name>A0A328BWT2_9PAST</name>
<keyword evidence="4 9" id="KW-1003">Cell membrane</keyword>
<dbReference type="GO" id="GO:0005886">
    <property type="term" value="C:plasma membrane"/>
    <property type="evidence" value="ECO:0007669"/>
    <property type="project" value="UniProtKB-SubCell"/>
</dbReference>
<comment type="similarity">
    <text evidence="2 9">Belongs to the membrane fusion protein (MFP) (TC 8.A.1) family.</text>
</comment>
<dbReference type="InterPro" id="IPR050739">
    <property type="entry name" value="MFP"/>
</dbReference>
<dbReference type="AlphaFoldDB" id="A0A328BWT2"/>
<dbReference type="NCBIfam" id="TIGR01843">
    <property type="entry name" value="type_I_hlyD"/>
    <property type="match status" value="1"/>
</dbReference>
<sequence>MKLWIIGLWEFFQRYRNIWREVWKIRKQLDTPARQKDENEFLPAHLELIETPISKRPRLIAYLIMLFLLLAIIISIVSKVEIVASATGKLVFRGHSKEIKPIENALVKDILVKEGEFVEKGQLLLNLTALGADADQQKTKVSLGLEKLDGYRYRALLYSIEHDRLPLLDFNQADFDAVQDEDKANTRHLITEQFETWQKQKYQKELAYQRKQAERQTVLANIRKYEAASRIEKEKLGDLKKLYNVKSVSKHELLAQENRYVEVVNELSVYQSHLKEIDSDVLQAQESLQLVTQLFKSDILEKLQQNIQREKQLTLELEKNEQRQFASIIRAPVSGTVQQLKTHTKGGVVTTAETLMVIAPKDDVLEVSVLIQNKDIGFVEVGQEAVIKVETFPYTRYGYLYGKVKNITLDAIEHPQLGLVFNSIIEINKETLTNGNKEVQLSSGMNVVAEIKTGERSVISFLLSPLEESFTESLRER</sequence>
<accession>A0A328BWT2</accession>
<dbReference type="Pfam" id="PF25988">
    <property type="entry name" value="HH_CyaD"/>
    <property type="match status" value="1"/>
</dbReference>
<evidence type="ECO:0000256" key="8">
    <source>
        <dbReference type="ARBA" id="ARBA00023136"/>
    </source>
</evidence>
<dbReference type="RefSeq" id="WP_111750241.1">
    <property type="nucleotide sequence ID" value="NZ_PTPX01000014.1"/>
</dbReference>